<dbReference type="InterPro" id="IPR004372">
    <property type="entry name" value="Ac/propionate_kinase"/>
</dbReference>
<evidence type="ECO:0000313" key="12">
    <source>
        <dbReference type="Proteomes" id="UP000831607"/>
    </source>
</evidence>
<accession>A0ABY4AMP2</accession>
<feature type="site" description="Transition state stabilizer" evidence="9">
    <location>
        <position position="245"/>
    </location>
</feature>
<dbReference type="NCBIfam" id="TIGR00016">
    <property type="entry name" value="ackA"/>
    <property type="match status" value="1"/>
</dbReference>
<evidence type="ECO:0000256" key="10">
    <source>
        <dbReference type="RuleBase" id="RU003835"/>
    </source>
</evidence>
<dbReference type="InterPro" id="IPR000890">
    <property type="entry name" value="Aliphatic_acid_kin_short-chain"/>
</dbReference>
<comment type="cofactor">
    <cofactor evidence="9">
        <name>Mg(2+)</name>
        <dbReference type="ChEBI" id="CHEBI:18420"/>
    </cofactor>
    <cofactor evidence="9">
        <name>Mn(2+)</name>
        <dbReference type="ChEBI" id="CHEBI:29035"/>
    </cofactor>
    <text evidence="9">Mg(2+). Can also accept Mn(2+).</text>
</comment>
<feature type="binding site" evidence="9">
    <location>
        <position position="382"/>
    </location>
    <ligand>
        <name>Mg(2+)</name>
        <dbReference type="ChEBI" id="CHEBI:18420"/>
    </ligand>
</feature>
<dbReference type="InterPro" id="IPR023865">
    <property type="entry name" value="Aliphatic_acid_kinase_CS"/>
</dbReference>
<evidence type="ECO:0000256" key="9">
    <source>
        <dbReference type="HAMAP-Rule" id="MF_00020"/>
    </source>
</evidence>
<dbReference type="PROSITE" id="PS01076">
    <property type="entry name" value="ACETATE_KINASE_2"/>
    <property type="match status" value="1"/>
</dbReference>
<evidence type="ECO:0000256" key="7">
    <source>
        <dbReference type="ARBA" id="ARBA00022840"/>
    </source>
</evidence>
<keyword evidence="3 9" id="KW-0808">Transferase</keyword>
<dbReference type="PRINTS" id="PR00471">
    <property type="entry name" value="ACETATEKNASE"/>
</dbReference>
<evidence type="ECO:0000256" key="5">
    <source>
        <dbReference type="ARBA" id="ARBA00022741"/>
    </source>
</evidence>
<keyword evidence="4 9" id="KW-0479">Metal-binding</keyword>
<dbReference type="RefSeq" id="WP_243479303.1">
    <property type="nucleotide sequence ID" value="NZ_CP063982.1"/>
</dbReference>
<keyword evidence="2 9" id="KW-0963">Cytoplasm</keyword>
<feature type="binding site" evidence="9">
    <location>
        <begin position="286"/>
        <end position="288"/>
    </location>
    <ligand>
        <name>ATP</name>
        <dbReference type="ChEBI" id="CHEBI:30616"/>
    </ligand>
</feature>
<dbReference type="Gene3D" id="3.30.420.40">
    <property type="match status" value="2"/>
</dbReference>
<dbReference type="EMBL" id="CP063982">
    <property type="protein sequence ID" value="UOD50891.1"/>
    <property type="molecule type" value="Genomic_DNA"/>
</dbReference>
<keyword evidence="8 9" id="KW-0460">Magnesium</keyword>
<comment type="subcellular location">
    <subcellularLocation>
        <location evidence="9">Cytoplasm</location>
    </subcellularLocation>
</comment>
<dbReference type="Pfam" id="PF00871">
    <property type="entry name" value="Acetate_kinase"/>
    <property type="match status" value="1"/>
</dbReference>
<feature type="active site" description="Proton donor/acceptor" evidence="9">
    <location>
        <position position="154"/>
    </location>
</feature>
<keyword evidence="12" id="KW-1185">Reference proteome</keyword>
<comment type="subunit">
    <text evidence="9">Homodimer.</text>
</comment>
<keyword evidence="7 9" id="KW-0067">ATP-binding</keyword>
<dbReference type="EC" id="2.7.2.1" evidence="9"/>
<gene>
    <name evidence="9" type="primary">ackA</name>
    <name evidence="11" type="ORF">DHf2319_02915</name>
</gene>
<dbReference type="SUPFAM" id="SSF53067">
    <property type="entry name" value="Actin-like ATPase domain"/>
    <property type="match status" value="2"/>
</dbReference>
<evidence type="ECO:0000256" key="6">
    <source>
        <dbReference type="ARBA" id="ARBA00022777"/>
    </source>
</evidence>
<dbReference type="InterPro" id="IPR043129">
    <property type="entry name" value="ATPase_NBD"/>
</dbReference>
<feature type="binding site" evidence="9">
    <location>
        <begin position="212"/>
        <end position="216"/>
    </location>
    <ligand>
        <name>ATP</name>
        <dbReference type="ChEBI" id="CHEBI:30616"/>
    </ligand>
</feature>
<dbReference type="PANTHER" id="PTHR21060:SF21">
    <property type="entry name" value="ACETATE KINASE"/>
    <property type="match status" value="1"/>
</dbReference>
<evidence type="ECO:0000256" key="2">
    <source>
        <dbReference type="ARBA" id="ARBA00022490"/>
    </source>
</evidence>
<name>A0ABY4AMP2_9BURK</name>
<dbReference type="PANTHER" id="PTHR21060">
    <property type="entry name" value="ACETATE KINASE"/>
    <property type="match status" value="1"/>
</dbReference>
<dbReference type="GO" id="GO:0008776">
    <property type="term" value="F:acetate kinase activity"/>
    <property type="evidence" value="ECO:0007669"/>
    <property type="project" value="UniProtKB-EC"/>
</dbReference>
<feature type="binding site" evidence="9">
    <location>
        <begin position="331"/>
        <end position="335"/>
    </location>
    <ligand>
        <name>ATP</name>
        <dbReference type="ChEBI" id="CHEBI:30616"/>
    </ligand>
</feature>
<comment type="pathway">
    <text evidence="9">Metabolic intermediate biosynthesis; acetyl-CoA biosynthesis; acetyl-CoA from acetate: step 1/2.</text>
</comment>
<feature type="site" description="Transition state stabilizer" evidence="9">
    <location>
        <position position="185"/>
    </location>
</feature>
<protein>
    <recommendedName>
        <fullName evidence="9">Acetate kinase</fullName>
        <ecNumber evidence="9">2.7.2.1</ecNumber>
    </recommendedName>
    <alternativeName>
        <fullName evidence="9">Acetokinase</fullName>
    </alternativeName>
</protein>
<comment type="catalytic activity">
    <reaction evidence="9">
        <text>acetate + ATP = acetyl phosphate + ADP</text>
        <dbReference type="Rhea" id="RHEA:11352"/>
        <dbReference type="ChEBI" id="CHEBI:22191"/>
        <dbReference type="ChEBI" id="CHEBI:30089"/>
        <dbReference type="ChEBI" id="CHEBI:30616"/>
        <dbReference type="ChEBI" id="CHEBI:456216"/>
        <dbReference type="EC" id="2.7.2.1"/>
    </reaction>
</comment>
<evidence type="ECO:0000256" key="4">
    <source>
        <dbReference type="ARBA" id="ARBA00022723"/>
    </source>
</evidence>
<feature type="binding site" evidence="9">
    <location>
        <position position="22"/>
    </location>
    <ligand>
        <name>ATP</name>
        <dbReference type="ChEBI" id="CHEBI:30616"/>
    </ligand>
</feature>
<evidence type="ECO:0000256" key="1">
    <source>
        <dbReference type="ARBA" id="ARBA00008748"/>
    </source>
</evidence>
<dbReference type="PIRSF" id="PIRSF000722">
    <property type="entry name" value="Acetate_prop_kin"/>
    <property type="match status" value="1"/>
</dbReference>
<dbReference type="HAMAP" id="MF_00020">
    <property type="entry name" value="Acetate_kinase"/>
    <property type="match status" value="1"/>
</dbReference>
<keyword evidence="5 9" id="KW-0547">Nucleotide-binding</keyword>
<proteinExistence type="inferred from homology"/>
<organism evidence="11 12">
    <name type="scientific">Orrella daihaiensis</name>
    <dbReference type="NCBI Taxonomy" id="2782176"/>
    <lineage>
        <taxon>Bacteria</taxon>
        <taxon>Pseudomonadati</taxon>
        <taxon>Pseudomonadota</taxon>
        <taxon>Betaproteobacteria</taxon>
        <taxon>Burkholderiales</taxon>
        <taxon>Alcaligenaceae</taxon>
        <taxon>Orrella</taxon>
    </lineage>
</organism>
<comment type="similarity">
    <text evidence="1 9 10">Belongs to the acetokinase family.</text>
</comment>
<reference evidence="11 12" key="1">
    <citation type="submission" date="2020-11" db="EMBL/GenBank/DDBJ databases">
        <title>Algicoccus daihaiensis sp.nov., isolated from Daihai Lake in Inner Mongolia.</title>
        <authorList>
            <person name="Kai J."/>
        </authorList>
    </citation>
    <scope>NUCLEOTIDE SEQUENCE [LARGE SCALE GENOMIC DNA]</scope>
    <source>
        <strain evidence="12">f23</strain>
    </source>
</reference>
<feature type="binding site" evidence="9">
    <location>
        <position position="97"/>
    </location>
    <ligand>
        <name>substrate</name>
    </ligand>
</feature>
<dbReference type="PROSITE" id="PS01075">
    <property type="entry name" value="ACETATE_KINASE_1"/>
    <property type="match status" value="1"/>
</dbReference>
<evidence type="ECO:0000256" key="8">
    <source>
        <dbReference type="ARBA" id="ARBA00022842"/>
    </source>
</evidence>
<evidence type="ECO:0000313" key="11">
    <source>
        <dbReference type="EMBL" id="UOD50891.1"/>
    </source>
</evidence>
<feature type="binding site" evidence="9">
    <location>
        <position position="15"/>
    </location>
    <ligand>
        <name>Mg(2+)</name>
        <dbReference type="ChEBI" id="CHEBI:18420"/>
    </ligand>
</feature>
<evidence type="ECO:0000256" key="3">
    <source>
        <dbReference type="ARBA" id="ARBA00022679"/>
    </source>
</evidence>
<keyword evidence="6 9" id="KW-0418">Kinase</keyword>
<comment type="function">
    <text evidence="9">Catalyzes the formation of acetyl phosphate from acetate and ATP. Can also catalyze the reverse reaction.</text>
</comment>
<sequence length="402" mass="43854">MTTSLHSQQGLLTLNVGSSSIKFALFTADDLSLLFSGQLTGIGSHAKFDAKSHVDNQSYSHAWSADGLDSHVQAIGWLVQWFGQQMAGVQVVAVGHRVVHGGVWFDSPVVVTPEVIAKLRELEPLAPLHQPHNLAGIQAAQAAFSGAVHVACFDTAFHCHQPFVKDCFALPRKYYEQGVRRYGFHGLSYEYISHHLETEFPLQAVGRVVVAHLGNGASMCAMLNGHSIASTMGFSALDGLPMGTRCGQLDPGVLLYFLQQGMTEREMSDLLYKESGLKGISGISNDMRELEQSDALEAKQAIDYFVYRIKRELGALTAALEGLDAVVFTGGIGEHSAHVRASVLDGMAWLGVELDEEANNRHDTIISTRRSRVLCLRIPTDEEIMIAQHTQRLMGKKLSSQG</sequence>
<dbReference type="Proteomes" id="UP000831607">
    <property type="component" value="Chromosome"/>
</dbReference>